<dbReference type="Gene3D" id="3.10.450.50">
    <property type="match status" value="1"/>
</dbReference>
<dbReference type="HAMAP" id="MF_00612">
    <property type="entry name" value="UPF0225"/>
    <property type="match status" value="1"/>
</dbReference>
<keyword evidence="5" id="KW-1185">Reference proteome</keyword>
<feature type="domain" description="YchJ-like middle NTF2-like" evidence="3">
    <location>
        <begin position="29"/>
        <end position="123"/>
    </location>
</feature>
<gene>
    <name evidence="4" type="ORF">ET989_07375</name>
</gene>
<dbReference type="OrthoDB" id="21421at2"/>
<dbReference type="Proteomes" id="UP000292373">
    <property type="component" value="Unassembled WGS sequence"/>
</dbReference>
<dbReference type="EMBL" id="SDMQ01000006">
    <property type="protein sequence ID" value="TBT84988.1"/>
    <property type="molecule type" value="Genomic_DNA"/>
</dbReference>
<evidence type="ECO:0000256" key="2">
    <source>
        <dbReference type="HAMAP-Rule" id="MF_00612"/>
    </source>
</evidence>
<reference evidence="4 5" key="1">
    <citation type="submission" date="2019-01" db="EMBL/GenBank/DDBJ databases">
        <title>Lactibacter flavus gen. nov., sp. nov., a novel bacterium of the family Propionibacteriaceae isolated from raw milk and dairy products.</title>
        <authorList>
            <person name="Huptas C."/>
            <person name="Wenning M."/>
            <person name="Breitenwieser F."/>
            <person name="Doll E."/>
            <person name="Von Neubeck M."/>
            <person name="Busse H.-J."/>
            <person name="Scherer S."/>
        </authorList>
    </citation>
    <scope>NUCLEOTIDE SEQUENCE [LARGE SCALE GENOMIC DNA]</scope>
    <source>
        <strain evidence="4 5">KCTC 33808</strain>
    </source>
</reference>
<dbReference type="Pfam" id="PF02810">
    <property type="entry name" value="SEC-C"/>
    <property type="match status" value="1"/>
</dbReference>
<proteinExistence type="inferred from homology"/>
<dbReference type="InterPro" id="IPR032710">
    <property type="entry name" value="NTF2-like_dom_sf"/>
</dbReference>
<dbReference type="AlphaFoldDB" id="A0A4Q9KDZ0"/>
<evidence type="ECO:0000256" key="1">
    <source>
        <dbReference type="ARBA" id="ARBA00010839"/>
    </source>
</evidence>
<accession>A0A4Q9KDZ0</accession>
<comment type="caution">
    <text evidence="4">The sequence shown here is derived from an EMBL/GenBank/DDBJ whole genome shotgun (WGS) entry which is preliminary data.</text>
</comment>
<evidence type="ECO:0000259" key="3">
    <source>
        <dbReference type="Pfam" id="PF17775"/>
    </source>
</evidence>
<protein>
    <recommendedName>
        <fullName evidence="2">UPF0225 protein ET989_07375</fullName>
    </recommendedName>
</protein>
<comment type="similarity">
    <text evidence="1 2">Belongs to the UPF0225 family.</text>
</comment>
<evidence type="ECO:0000313" key="5">
    <source>
        <dbReference type="Proteomes" id="UP000292373"/>
    </source>
</evidence>
<dbReference type="Pfam" id="PF17775">
    <property type="entry name" value="YchJ_M-like"/>
    <property type="match status" value="1"/>
</dbReference>
<sequence length="126" mass="13864">MRETCPCGTGRPYEACCGAIHDGRRVAATAVQLMRSRYSAFALGLEGYLLESWHPSTRPASVDLDPAMTWTGLVIEDTTKGSAWEDDGTVRFAASWESGRHAGVLRETSRFALLDGRWVYVNGTLH</sequence>
<organism evidence="4 5">
    <name type="scientific">Propioniciclava sinopodophylli</name>
    <dbReference type="NCBI Taxonomy" id="1837344"/>
    <lineage>
        <taxon>Bacteria</taxon>
        <taxon>Bacillati</taxon>
        <taxon>Actinomycetota</taxon>
        <taxon>Actinomycetes</taxon>
        <taxon>Propionibacteriales</taxon>
        <taxon>Propionibacteriaceae</taxon>
        <taxon>Propioniciclava</taxon>
    </lineage>
</organism>
<dbReference type="InterPro" id="IPR048469">
    <property type="entry name" value="YchJ-like_M"/>
</dbReference>
<name>A0A4Q9KDZ0_9ACTN</name>
<dbReference type="InterPro" id="IPR004027">
    <property type="entry name" value="SEC_C_motif"/>
</dbReference>
<dbReference type="SUPFAM" id="SSF54427">
    <property type="entry name" value="NTF2-like"/>
    <property type="match status" value="1"/>
</dbReference>
<dbReference type="InterPro" id="IPR023006">
    <property type="entry name" value="YchJ-like"/>
</dbReference>
<evidence type="ECO:0000313" key="4">
    <source>
        <dbReference type="EMBL" id="TBT84988.1"/>
    </source>
</evidence>
<dbReference type="RefSeq" id="WP_131167901.1">
    <property type="nucleotide sequence ID" value="NZ_CANLBI010000002.1"/>
</dbReference>